<evidence type="ECO:0000256" key="2">
    <source>
        <dbReference type="ARBA" id="ARBA00022490"/>
    </source>
</evidence>
<dbReference type="AlphaFoldDB" id="A0A095SMB0"/>
<comment type="similarity">
    <text evidence="7">Belongs to the MraZ family.</text>
</comment>
<evidence type="ECO:0000256" key="6">
    <source>
        <dbReference type="ARBA" id="ARBA00023163"/>
    </source>
</evidence>
<dbReference type="EMBL" id="ARXV01000004">
    <property type="protein sequence ID" value="KGD65479.1"/>
    <property type="molecule type" value="Genomic_DNA"/>
</dbReference>
<dbReference type="PANTHER" id="PTHR34701:SF1">
    <property type="entry name" value="TRANSCRIPTIONAL REGULATOR MRAZ"/>
    <property type="match status" value="1"/>
</dbReference>
<keyword evidence="10" id="KW-1185">Reference proteome</keyword>
<dbReference type="InterPro" id="IPR035642">
    <property type="entry name" value="MraZ_N"/>
</dbReference>
<dbReference type="SUPFAM" id="SSF89447">
    <property type="entry name" value="AbrB/MazE/MraZ-like"/>
    <property type="match status" value="1"/>
</dbReference>
<dbReference type="HAMAP" id="MF_01008">
    <property type="entry name" value="MraZ"/>
    <property type="match status" value="1"/>
</dbReference>
<keyword evidence="6 7" id="KW-0804">Transcription</keyword>
<dbReference type="GO" id="GO:0005737">
    <property type="term" value="C:cytoplasm"/>
    <property type="evidence" value="ECO:0007669"/>
    <property type="project" value="UniProtKB-UniRule"/>
</dbReference>
<dbReference type="PATRIC" id="fig|1177154.3.peg.1397"/>
<feature type="domain" description="SpoVT-AbrB" evidence="8">
    <location>
        <begin position="5"/>
        <end position="52"/>
    </location>
</feature>
<evidence type="ECO:0000256" key="1">
    <source>
        <dbReference type="ARBA" id="ARBA00013860"/>
    </source>
</evidence>
<dbReference type="GO" id="GO:0000976">
    <property type="term" value="F:transcription cis-regulatory region binding"/>
    <property type="evidence" value="ECO:0007669"/>
    <property type="project" value="TreeGrafter"/>
</dbReference>
<dbReference type="InterPro" id="IPR020603">
    <property type="entry name" value="MraZ_dom"/>
</dbReference>
<dbReference type="InterPro" id="IPR035644">
    <property type="entry name" value="MraZ_C"/>
</dbReference>
<dbReference type="GO" id="GO:0009295">
    <property type="term" value="C:nucleoid"/>
    <property type="evidence" value="ECO:0007669"/>
    <property type="project" value="UniProtKB-SubCell"/>
</dbReference>
<reference evidence="9 10" key="1">
    <citation type="submission" date="2012-09" db="EMBL/GenBank/DDBJ databases">
        <title>Genome Sequence of alkane-degrading Bacterium Alcanivorax sp. 19-m-6.</title>
        <authorList>
            <person name="Lai Q."/>
            <person name="Shao Z."/>
        </authorList>
    </citation>
    <scope>NUCLEOTIDE SEQUENCE [LARGE SCALE GENOMIC DNA]</scope>
    <source>
        <strain evidence="9 10">19-m-6</strain>
    </source>
</reference>
<evidence type="ECO:0000256" key="3">
    <source>
        <dbReference type="ARBA" id="ARBA00022737"/>
    </source>
</evidence>
<dbReference type="GO" id="GO:2000143">
    <property type="term" value="P:negative regulation of DNA-templated transcription initiation"/>
    <property type="evidence" value="ECO:0007669"/>
    <property type="project" value="TreeGrafter"/>
</dbReference>
<proteinExistence type="inferred from homology"/>
<dbReference type="CDD" id="cd16320">
    <property type="entry name" value="MraZ_N"/>
    <property type="match status" value="1"/>
</dbReference>
<dbReference type="PROSITE" id="PS51740">
    <property type="entry name" value="SPOVT_ABRB"/>
    <property type="match status" value="2"/>
</dbReference>
<comment type="subcellular location">
    <subcellularLocation>
        <location evidence="7">Cytoplasm</location>
        <location evidence="7">Nucleoid</location>
    </subcellularLocation>
</comment>
<dbReference type="InterPro" id="IPR038619">
    <property type="entry name" value="MraZ_sf"/>
</dbReference>
<keyword evidence="5 7" id="KW-0238">DNA-binding</keyword>
<evidence type="ECO:0000256" key="5">
    <source>
        <dbReference type="ARBA" id="ARBA00023125"/>
    </source>
</evidence>
<dbReference type="GO" id="GO:0003700">
    <property type="term" value="F:DNA-binding transcription factor activity"/>
    <property type="evidence" value="ECO:0007669"/>
    <property type="project" value="UniProtKB-UniRule"/>
</dbReference>
<evidence type="ECO:0000313" key="10">
    <source>
        <dbReference type="Proteomes" id="UP000029444"/>
    </source>
</evidence>
<gene>
    <name evidence="7" type="primary">mraZ</name>
    <name evidence="9" type="ORF">Y5S_01372</name>
</gene>
<keyword evidence="4 7" id="KW-0805">Transcription regulation</keyword>
<dbReference type="InterPro" id="IPR037914">
    <property type="entry name" value="SpoVT-AbrB_sf"/>
</dbReference>
<dbReference type="Pfam" id="PF02381">
    <property type="entry name" value="MraZ"/>
    <property type="match status" value="2"/>
</dbReference>
<feature type="domain" description="SpoVT-AbrB" evidence="8">
    <location>
        <begin position="81"/>
        <end position="124"/>
    </location>
</feature>
<keyword evidence="3" id="KW-0677">Repeat</keyword>
<organism evidence="9 10">
    <name type="scientific">Alcanivorax nanhaiticus</name>
    <dbReference type="NCBI Taxonomy" id="1177154"/>
    <lineage>
        <taxon>Bacteria</taxon>
        <taxon>Pseudomonadati</taxon>
        <taxon>Pseudomonadota</taxon>
        <taxon>Gammaproteobacteria</taxon>
        <taxon>Oceanospirillales</taxon>
        <taxon>Alcanivoracaceae</taxon>
        <taxon>Alcanivorax</taxon>
    </lineage>
</organism>
<dbReference type="RefSeq" id="WP_035231590.1">
    <property type="nucleotide sequence ID" value="NZ_ARXV01000004.1"/>
</dbReference>
<dbReference type="PANTHER" id="PTHR34701">
    <property type="entry name" value="TRANSCRIPTIONAL REGULATOR MRAZ"/>
    <property type="match status" value="1"/>
</dbReference>
<dbReference type="InterPro" id="IPR003444">
    <property type="entry name" value="MraZ"/>
</dbReference>
<accession>A0A095SMB0</accession>
<evidence type="ECO:0000259" key="8">
    <source>
        <dbReference type="PROSITE" id="PS51740"/>
    </source>
</evidence>
<protein>
    <recommendedName>
        <fullName evidence="1 7">Transcriptional regulator MraZ</fullName>
    </recommendedName>
</protein>
<dbReference type="STRING" id="1177154.Y5S_01372"/>
<dbReference type="InterPro" id="IPR007159">
    <property type="entry name" value="SpoVT-AbrB_dom"/>
</dbReference>
<dbReference type="OrthoDB" id="9807753at2"/>
<comment type="subunit">
    <text evidence="7">Forms oligomers.</text>
</comment>
<name>A0A095SMB0_9GAMM</name>
<evidence type="ECO:0000256" key="7">
    <source>
        <dbReference type="HAMAP-Rule" id="MF_01008"/>
    </source>
</evidence>
<dbReference type="CDD" id="cd16321">
    <property type="entry name" value="MraZ_C"/>
    <property type="match status" value="1"/>
</dbReference>
<sequence length="146" mass="16561">MFTGSTSLNLDAKGRLTMPTRYRASLIEACGGQLVLTRHPFDECLALYPRDEFMDTARKLSAQRDSNAQVRQLKRRFLGQAVEIEMDSNGRLLVPPELRTAIGLEKQAMLIGQMHRFEIWTAESWSEEDSTLDPEALPDSVQELSF</sequence>
<dbReference type="Proteomes" id="UP000029444">
    <property type="component" value="Unassembled WGS sequence"/>
</dbReference>
<evidence type="ECO:0000313" key="9">
    <source>
        <dbReference type="EMBL" id="KGD65479.1"/>
    </source>
</evidence>
<evidence type="ECO:0000256" key="4">
    <source>
        <dbReference type="ARBA" id="ARBA00023015"/>
    </source>
</evidence>
<keyword evidence="2 7" id="KW-0963">Cytoplasm</keyword>
<dbReference type="eggNOG" id="COG2001">
    <property type="taxonomic scope" value="Bacteria"/>
</dbReference>
<dbReference type="NCBIfam" id="TIGR00242">
    <property type="entry name" value="division/cell wall cluster transcriptional repressor MraZ"/>
    <property type="match status" value="1"/>
</dbReference>
<dbReference type="Gene3D" id="3.40.1550.20">
    <property type="entry name" value="Transcriptional regulator MraZ domain"/>
    <property type="match status" value="1"/>
</dbReference>
<comment type="caution">
    <text evidence="9">The sequence shown here is derived from an EMBL/GenBank/DDBJ whole genome shotgun (WGS) entry which is preliminary data.</text>
</comment>